<dbReference type="GeneID" id="28726140"/>
<keyword evidence="9" id="KW-0496">Mitochondrion</keyword>
<evidence type="ECO:0000256" key="3">
    <source>
        <dbReference type="ARBA" id="ARBA00008370"/>
    </source>
</evidence>
<comment type="subcellular location">
    <subcellularLocation>
        <location evidence="2">Mitochondrion inner membrane</location>
        <topology evidence="2">Single-pass membrane protein</topology>
    </subcellularLocation>
</comment>
<dbReference type="PANTHER" id="PTHR17130:SF14">
    <property type="entry name" value="CYTOCHROME C OXIDASE ASSEMBLY PROTEIN COX16 HOMOLOG, MITOCHONDRIAL"/>
    <property type="match status" value="1"/>
</dbReference>
<dbReference type="RefSeq" id="XP_017989772.1">
    <property type="nucleotide sequence ID" value="XM_018134283.1"/>
</dbReference>
<accession>A0A0X8HWG9</accession>
<evidence type="ECO:0000256" key="2">
    <source>
        <dbReference type="ARBA" id="ARBA00004434"/>
    </source>
</evidence>
<dbReference type="InterPro" id="IPR020164">
    <property type="entry name" value="Cyt_c_Oxase_assmbl_COX16"/>
</dbReference>
<reference evidence="12 13" key="1">
    <citation type="submission" date="2016-01" db="EMBL/GenBank/DDBJ databases">
        <title>Genome sequence of the yeast Holleya sinecauda.</title>
        <authorList>
            <person name="Dietrich F.S."/>
        </authorList>
    </citation>
    <scope>NUCLEOTIDE SEQUENCE [LARGE SCALE GENOMIC DNA]</scope>
    <source>
        <strain evidence="12 13">ATCC 58844</strain>
    </source>
</reference>
<sequence length="121" mass="14458">MTFAAKKFRSKKEELLFQKSLAGRYKSLIAKNPFLYYGLPFCLIMGLGSYWLSNFTAMRYERRDKKVQAMNEEEVVKLKTNRRTVDIKEEYYKLQGLAEQDWEPIRVPRFKGESENVWDVK</sequence>
<dbReference type="Pfam" id="PF14138">
    <property type="entry name" value="COX16"/>
    <property type="match status" value="1"/>
</dbReference>
<evidence type="ECO:0000313" key="12">
    <source>
        <dbReference type="EMBL" id="AMD22776.1"/>
    </source>
</evidence>
<proteinExistence type="inferred from homology"/>
<keyword evidence="6 11" id="KW-0812">Transmembrane</keyword>
<dbReference type="Proteomes" id="UP000243052">
    <property type="component" value="Chromosome viii"/>
</dbReference>
<evidence type="ECO:0000256" key="5">
    <source>
        <dbReference type="ARBA" id="ARBA00019222"/>
    </source>
</evidence>
<comment type="similarity">
    <text evidence="3">Belongs to the COX16 family.</text>
</comment>
<evidence type="ECO:0000313" key="13">
    <source>
        <dbReference type="Proteomes" id="UP000243052"/>
    </source>
</evidence>
<dbReference type="GO" id="GO:0033617">
    <property type="term" value="P:mitochondrial respiratory chain complex IV assembly"/>
    <property type="evidence" value="ECO:0007669"/>
    <property type="project" value="TreeGrafter"/>
</dbReference>
<keyword evidence="13" id="KW-1185">Reference proteome</keyword>
<feature type="transmembrane region" description="Helical" evidence="11">
    <location>
        <begin position="34"/>
        <end position="53"/>
    </location>
</feature>
<evidence type="ECO:0000256" key="11">
    <source>
        <dbReference type="SAM" id="Phobius"/>
    </source>
</evidence>
<dbReference type="GO" id="GO:0005743">
    <property type="term" value="C:mitochondrial inner membrane"/>
    <property type="evidence" value="ECO:0007669"/>
    <property type="project" value="UniProtKB-SubCell"/>
</dbReference>
<dbReference type="AlphaFoldDB" id="A0A0X8HWG9"/>
<evidence type="ECO:0000256" key="10">
    <source>
        <dbReference type="ARBA" id="ARBA00023136"/>
    </source>
</evidence>
<keyword evidence="7" id="KW-0999">Mitochondrion inner membrane</keyword>
<evidence type="ECO:0000256" key="1">
    <source>
        <dbReference type="ARBA" id="ARBA00002490"/>
    </source>
</evidence>
<dbReference type="EMBL" id="CP014248">
    <property type="protein sequence ID" value="AMD22776.1"/>
    <property type="molecule type" value="Genomic_DNA"/>
</dbReference>
<protein>
    <recommendedName>
        <fullName evidence="4">Cytochrome c oxidase assembly protein COX16, mitochondrial</fullName>
    </recommendedName>
    <alternativeName>
        <fullName evidence="5">Cytochrome c oxidase assembly protein cox16, mitochondrial</fullName>
    </alternativeName>
</protein>
<evidence type="ECO:0000256" key="8">
    <source>
        <dbReference type="ARBA" id="ARBA00022989"/>
    </source>
</evidence>
<keyword evidence="10 11" id="KW-0472">Membrane</keyword>
<comment type="function">
    <text evidence="1">Required for the assembly of the mitochondrial respiratory chain complex IV (CIV), also known as cytochrome c oxidase. May participate in merging the COX1 and COX2 assembly lines.</text>
</comment>
<evidence type="ECO:0000256" key="9">
    <source>
        <dbReference type="ARBA" id="ARBA00023128"/>
    </source>
</evidence>
<evidence type="ECO:0000256" key="4">
    <source>
        <dbReference type="ARBA" id="ARBA00015368"/>
    </source>
</evidence>
<dbReference type="PANTHER" id="PTHR17130">
    <property type="entry name" value="MITOCHONDRIAL OUTER MEMBRANE PROTEIN 25"/>
    <property type="match status" value="1"/>
</dbReference>
<evidence type="ECO:0000256" key="7">
    <source>
        <dbReference type="ARBA" id="ARBA00022792"/>
    </source>
</evidence>
<keyword evidence="8 11" id="KW-1133">Transmembrane helix</keyword>
<organism evidence="12 13">
    <name type="scientific">Eremothecium sinecaudum</name>
    <dbReference type="NCBI Taxonomy" id="45286"/>
    <lineage>
        <taxon>Eukaryota</taxon>
        <taxon>Fungi</taxon>
        <taxon>Dikarya</taxon>
        <taxon>Ascomycota</taxon>
        <taxon>Saccharomycotina</taxon>
        <taxon>Saccharomycetes</taxon>
        <taxon>Saccharomycetales</taxon>
        <taxon>Saccharomycetaceae</taxon>
        <taxon>Eremothecium</taxon>
    </lineage>
</organism>
<dbReference type="OrthoDB" id="5516033at2759"/>
<evidence type="ECO:0000256" key="6">
    <source>
        <dbReference type="ARBA" id="ARBA00022692"/>
    </source>
</evidence>
<dbReference type="STRING" id="45286.A0A0X8HWG9"/>
<gene>
    <name evidence="12" type="ORF">AW171_hschr84834</name>
</gene>
<name>A0A0X8HWG9_9SACH</name>